<feature type="transmembrane region" description="Helical" evidence="5">
    <location>
        <begin position="299"/>
        <end position="319"/>
    </location>
</feature>
<sequence length="385" mass="40685">MIASSGQRSGFDLHDLLVVLASACLVLDGIHFPGTPFPASTVSAAFLIFLAYFKVPRGVKRPRWFVVWLIALVAWLGLASAMNSGLSAVDVKRFLNISLWAMVAVTVASGRLSWRRIGVGLALGVSFAVAWGVATIGSSSYVGRLTGVLGDPNSAGLIILTLTCLAIPQLQSRRTQVVLSAVALVGIVATLSRTTWLATACVVVWLLAGKHISRWVGFAAVGGLVWWSTSIGDAVLATSQFSDRSGSDALRGRILASEQILVGTNPLIGHGLGSAHVQVDGLTFFFHSSYMSLRQEGGWIALVIYLILLIAMFFAVTSLPKQSRSGWAEAALIGVAICAVNLGEVFLTVPAALALGFAATQLGMRRLEMSPAPTRRAGQGRLRSA</sequence>
<dbReference type="RefSeq" id="WP_369045034.1">
    <property type="nucleotide sequence ID" value="NZ_CP163302.1"/>
</dbReference>
<protein>
    <submittedName>
        <fullName evidence="7">O-antigen ligase family protein</fullName>
    </submittedName>
</protein>
<dbReference type="AlphaFoldDB" id="A0AB39L0C3"/>
<feature type="domain" description="O-antigen ligase-related" evidence="6">
    <location>
        <begin position="180"/>
        <end position="306"/>
    </location>
</feature>
<evidence type="ECO:0000256" key="5">
    <source>
        <dbReference type="SAM" id="Phobius"/>
    </source>
</evidence>
<evidence type="ECO:0000313" key="7">
    <source>
        <dbReference type="EMBL" id="XDP44271.1"/>
    </source>
</evidence>
<feature type="transmembrane region" description="Helical" evidence="5">
    <location>
        <begin position="177"/>
        <end position="208"/>
    </location>
</feature>
<feature type="transmembrane region" description="Helical" evidence="5">
    <location>
        <begin position="65"/>
        <end position="82"/>
    </location>
</feature>
<feature type="transmembrane region" description="Helical" evidence="5">
    <location>
        <begin position="36"/>
        <end position="53"/>
    </location>
</feature>
<feature type="transmembrane region" description="Helical" evidence="5">
    <location>
        <begin position="94"/>
        <end position="114"/>
    </location>
</feature>
<keyword evidence="3 5" id="KW-1133">Transmembrane helix</keyword>
<feature type="transmembrane region" description="Helical" evidence="5">
    <location>
        <begin position="121"/>
        <end position="142"/>
    </location>
</feature>
<evidence type="ECO:0000256" key="1">
    <source>
        <dbReference type="ARBA" id="ARBA00004141"/>
    </source>
</evidence>
<evidence type="ECO:0000256" key="2">
    <source>
        <dbReference type="ARBA" id="ARBA00022692"/>
    </source>
</evidence>
<organism evidence="7">
    <name type="scientific">Sinomonas puerhi</name>
    <dbReference type="NCBI Taxonomy" id="3238584"/>
    <lineage>
        <taxon>Bacteria</taxon>
        <taxon>Bacillati</taxon>
        <taxon>Actinomycetota</taxon>
        <taxon>Actinomycetes</taxon>
        <taxon>Micrococcales</taxon>
        <taxon>Micrococcaceae</taxon>
        <taxon>Sinomonas</taxon>
    </lineage>
</organism>
<dbReference type="PANTHER" id="PTHR37422:SF17">
    <property type="entry name" value="O-ANTIGEN LIGASE"/>
    <property type="match status" value="1"/>
</dbReference>
<feature type="transmembrane region" description="Helical" evidence="5">
    <location>
        <begin position="331"/>
        <end position="359"/>
    </location>
</feature>
<dbReference type="PANTHER" id="PTHR37422">
    <property type="entry name" value="TEICHURONIC ACID BIOSYNTHESIS PROTEIN TUAE"/>
    <property type="match status" value="1"/>
</dbReference>
<comment type="subcellular location">
    <subcellularLocation>
        <location evidence="1">Membrane</location>
        <topology evidence="1">Multi-pass membrane protein</topology>
    </subcellularLocation>
</comment>
<keyword evidence="4 5" id="KW-0472">Membrane</keyword>
<proteinExistence type="predicted"/>
<evidence type="ECO:0000259" key="6">
    <source>
        <dbReference type="Pfam" id="PF04932"/>
    </source>
</evidence>
<dbReference type="EMBL" id="CP163302">
    <property type="protein sequence ID" value="XDP44271.1"/>
    <property type="molecule type" value="Genomic_DNA"/>
</dbReference>
<evidence type="ECO:0000256" key="4">
    <source>
        <dbReference type="ARBA" id="ARBA00023136"/>
    </source>
</evidence>
<dbReference type="InterPro" id="IPR051533">
    <property type="entry name" value="WaaL-like"/>
</dbReference>
<evidence type="ECO:0000256" key="3">
    <source>
        <dbReference type="ARBA" id="ARBA00022989"/>
    </source>
</evidence>
<name>A0AB39L0C3_9MICC</name>
<keyword evidence="7" id="KW-0436">Ligase</keyword>
<keyword evidence="2 5" id="KW-0812">Transmembrane</keyword>
<reference evidence="7" key="1">
    <citation type="submission" date="2024-07" db="EMBL/GenBank/DDBJ databases">
        <authorList>
            <person name="fu j."/>
        </authorList>
    </citation>
    <scope>NUCLEOTIDE SEQUENCE</scope>
    <source>
        <strain evidence="7">P10A9</strain>
    </source>
</reference>
<dbReference type="KEGG" id="spue:AB5L97_13430"/>
<dbReference type="Pfam" id="PF04932">
    <property type="entry name" value="Wzy_C"/>
    <property type="match status" value="1"/>
</dbReference>
<accession>A0AB39L0C3</accession>
<gene>
    <name evidence="7" type="ORF">AB5L97_13430</name>
</gene>
<dbReference type="InterPro" id="IPR007016">
    <property type="entry name" value="O-antigen_ligase-rel_domated"/>
</dbReference>
<dbReference type="GO" id="GO:0016020">
    <property type="term" value="C:membrane"/>
    <property type="evidence" value="ECO:0007669"/>
    <property type="project" value="UniProtKB-SubCell"/>
</dbReference>
<dbReference type="GO" id="GO:0016874">
    <property type="term" value="F:ligase activity"/>
    <property type="evidence" value="ECO:0007669"/>
    <property type="project" value="UniProtKB-KW"/>
</dbReference>
<feature type="transmembrane region" description="Helical" evidence="5">
    <location>
        <begin position="214"/>
        <end position="236"/>
    </location>
</feature>